<reference evidence="2 3" key="1">
    <citation type="submission" date="2019-11" db="EMBL/GenBank/DDBJ databases">
        <title>Spirosoma endbachense sp. nov., isolated from a natural salt meadow.</title>
        <authorList>
            <person name="Rojas J."/>
            <person name="Ambika Manirajan B."/>
            <person name="Ratering S."/>
            <person name="Suarez C."/>
            <person name="Geissler-Plaum R."/>
            <person name="Schnell S."/>
        </authorList>
    </citation>
    <scope>NUCLEOTIDE SEQUENCE [LARGE SCALE GENOMIC DNA]</scope>
    <source>
        <strain evidence="2 3">I-24</strain>
    </source>
</reference>
<protein>
    <submittedName>
        <fullName evidence="2">Uncharacterized protein</fullName>
    </submittedName>
</protein>
<name>A0A6P1W6R4_9BACT</name>
<accession>A0A6P1W6R4</accession>
<keyword evidence="3" id="KW-1185">Reference proteome</keyword>
<dbReference type="Proteomes" id="UP000464577">
    <property type="component" value="Chromosome"/>
</dbReference>
<dbReference type="EMBL" id="CP045997">
    <property type="protein sequence ID" value="QHV99727.1"/>
    <property type="molecule type" value="Genomic_DNA"/>
</dbReference>
<dbReference type="KEGG" id="senf:GJR95_34040"/>
<evidence type="ECO:0000256" key="1">
    <source>
        <dbReference type="SAM" id="MobiDB-lite"/>
    </source>
</evidence>
<sequence length="62" mass="6953">MTRPEASKPTLLTKETDLPLSMILSTLNGKIAKKSTFKHHPADIVLPHQKAKRQPRWLTGPP</sequence>
<dbReference type="AlphaFoldDB" id="A0A6P1W6R4"/>
<dbReference type="RefSeq" id="WP_162390120.1">
    <property type="nucleotide sequence ID" value="NZ_CP045997.1"/>
</dbReference>
<gene>
    <name evidence="2" type="ORF">GJR95_34040</name>
</gene>
<organism evidence="2 3">
    <name type="scientific">Spirosoma endbachense</name>
    <dbReference type="NCBI Taxonomy" id="2666025"/>
    <lineage>
        <taxon>Bacteria</taxon>
        <taxon>Pseudomonadati</taxon>
        <taxon>Bacteroidota</taxon>
        <taxon>Cytophagia</taxon>
        <taxon>Cytophagales</taxon>
        <taxon>Cytophagaceae</taxon>
        <taxon>Spirosoma</taxon>
    </lineage>
</organism>
<evidence type="ECO:0000313" key="3">
    <source>
        <dbReference type="Proteomes" id="UP000464577"/>
    </source>
</evidence>
<proteinExistence type="predicted"/>
<evidence type="ECO:0000313" key="2">
    <source>
        <dbReference type="EMBL" id="QHV99727.1"/>
    </source>
</evidence>
<feature type="region of interest" description="Disordered" evidence="1">
    <location>
        <begin position="42"/>
        <end position="62"/>
    </location>
</feature>